<name>A0A081XRQ2_STRTO</name>
<gene>
    <name evidence="1" type="ORF">BU52_15950</name>
</gene>
<dbReference type="Proteomes" id="UP000028341">
    <property type="component" value="Unassembled WGS sequence"/>
</dbReference>
<dbReference type="Gene3D" id="3.40.50.1820">
    <property type="entry name" value="alpha/beta hydrolase"/>
    <property type="match status" value="1"/>
</dbReference>
<evidence type="ECO:0008006" key="3">
    <source>
        <dbReference type="Google" id="ProtNLM"/>
    </source>
</evidence>
<keyword evidence="2" id="KW-1185">Reference proteome</keyword>
<dbReference type="EMBL" id="JFCB01000012">
    <property type="protein sequence ID" value="KES06225.1"/>
    <property type="molecule type" value="Genomic_DNA"/>
</dbReference>
<protein>
    <recommendedName>
        <fullName evidence="3">Alpha/beta hydrolase</fullName>
    </recommendedName>
</protein>
<evidence type="ECO:0000313" key="2">
    <source>
        <dbReference type="Proteomes" id="UP000028341"/>
    </source>
</evidence>
<accession>A0A081XRQ2</accession>
<dbReference type="eggNOG" id="COG2267">
    <property type="taxonomic scope" value="Bacteria"/>
</dbReference>
<dbReference type="AlphaFoldDB" id="A0A081XRQ2"/>
<reference evidence="1 2" key="1">
    <citation type="submission" date="2014-02" db="EMBL/GenBank/DDBJ databases">
        <title>The genome announcement of Streptomyces toyocaensis NRRL15009.</title>
        <authorList>
            <person name="Hong H.-J."/>
            <person name="Kwun M.J."/>
        </authorList>
    </citation>
    <scope>NUCLEOTIDE SEQUENCE [LARGE SCALE GENOMIC DNA]</scope>
    <source>
        <strain evidence="1 2">NRRL 15009</strain>
    </source>
</reference>
<dbReference type="InterPro" id="IPR029058">
    <property type="entry name" value="AB_hydrolase_fold"/>
</dbReference>
<evidence type="ECO:0000313" key="1">
    <source>
        <dbReference type="EMBL" id="KES06225.1"/>
    </source>
</evidence>
<sequence>MSQEHKDWIEAYDYVQGVQAAGPAELQQVGVLKVGRRDARRVLVLLGGREGGAGVFRHTARALASAADDLQVWAVDRREQNLADLSGFADTPEQATEYYLGGHYRVQDPAASAFAAQWGLEVLLEDLRRVVLAAADGGRRDVVLGGVSVGGSEALLYAAWDFDGTPGYRDLAGLAVVDGGVLNAYAGAGMEFDLPVEAAKGWLAAIESGAVFEDFTSTTTGLGTRPESAAVWFQLAARHALADPDGPAVLADRVPEAFRTDGKLTNAGLFGRLVDAAHAHPSYSVQAGHLDDSGSWVDGGPTRLHTVAEAFAGPRPGAWLWYTLNRVMLDLVAAIDFKETELSRLLGLRLAHAEAIDVPLYTFQSGLTNGTTGQAAAAVTAASRIPELSLFCDPALTHQDVVYAKWEDNRFLQTLSQFLRGLPRRAN</sequence>
<comment type="caution">
    <text evidence="1">The sequence shown here is derived from an EMBL/GenBank/DDBJ whole genome shotgun (WGS) entry which is preliminary data.</text>
</comment>
<dbReference type="SUPFAM" id="SSF53474">
    <property type="entry name" value="alpha/beta-Hydrolases"/>
    <property type="match status" value="1"/>
</dbReference>
<dbReference type="RefSeq" id="WP_235216342.1">
    <property type="nucleotide sequence ID" value="NZ_JBFADL010000019.1"/>
</dbReference>
<organism evidence="1 2">
    <name type="scientific">Streptomyces toyocaensis</name>
    <dbReference type="NCBI Taxonomy" id="55952"/>
    <lineage>
        <taxon>Bacteria</taxon>
        <taxon>Bacillati</taxon>
        <taxon>Actinomycetota</taxon>
        <taxon>Actinomycetes</taxon>
        <taxon>Kitasatosporales</taxon>
        <taxon>Streptomycetaceae</taxon>
        <taxon>Streptomyces</taxon>
    </lineage>
</organism>
<proteinExistence type="predicted"/>
<dbReference type="STRING" id="55952.BU52_15950"/>